<accession>A0A4Q9FDG5</accession>
<protein>
    <recommendedName>
        <fullName evidence="3">NlpC/P60 domain-containing protein</fullName>
    </recommendedName>
</protein>
<sequence length="175" mass="20160">MDSASKFLYVKLINDIVPHWYDTTWDFNGHTNIPNEGDIACGYFVSTTLKHLGFNLNRYKMAQQAGLIAAQVLQSKDELKRFSNLSFETLKQKLNSVYADGIYFVGLDNHVGYILIKDKELYFLHSSYYDDKVMIEPAETSPCFSSSFYVFAEITTNKDLIKKWILNTRLEIPVS</sequence>
<evidence type="ECO:0000313" key="2">
    <source>
        <dbReference type="Proteomes" id="UP000291142"/>
    </source>
</evidence>
<reference evidence="1 2" key="1">
    <citation type="submission" date="2019-02" db="EMBL/GenBank/DDBJ databases">
        <title>Hyunsoonleella sp., isolated from marine sediment.</title>
        <authorList>
            <person name="Liu B.-T."/>
        </authorList>
    </citation>
    <scope>NUCLEOTIDE SEQUENCE [LARGE SCALE GENOMIC DNA]</scope>
    <source>
        <strain evidence="1 2">T58</strain>
    </source>
</reference>
<gene>
    <name evidence="1" type="ORF">EYD45_09890</name>
</gene>
<dbReference type="RefSeq" id="WP_130964384.1">
    <property type="nucleotide sequence ID" value="NZ_SIRT01000007.1"/>
</dbReference>
<dbReference type="OrthoDB" id="944017at2"/>
<dbReference type="AlphaFoldDB" id="A0A4Q9FDG5"/>
<name>A0A4Q9FDG5_9FLAO</name>
<evidence type="ECO:0008006" key="3">
    <source>
        <dbReference type="Google" id="ProtNLM"/>
    </source>
</evidence>
<dbReference type="Proteomes" id="UP000291142">
    <property type="component" value="Unassembled WGS sequence"/>
</dbReference>
<dbReference type="EMBL" id="SIRT01000007">
    <property type="protein sequence ID" value="TBN03310.1"/>
    <property type="molecule type" value="Genomic_DNA"/>
</dbReference>
<evidence type="ECO:0000313" key="1">
    <source>
        <dbReference type="EMBL" id="TBN03310.1"/>
    </source>
</evidence>
<keyword evidence="2" id="KW-1185">Reference proteome</keyword>
<proteinExistence type="predicted"/>
<organism evidence="1 2">
    <name type="scientific">Hyunsoonleella flava</name>
    <dbReference type="NCBI Taxonomy" id="2527939"/>
    <lineage>
        <taxon>Bacteria</taxon>
        <taxon>Pseudomonadati</taxon>
        <taxon>Bacteroidota</taxon>
        <taxon>Flavobacteriia</taxon>
        <taxon>Flavobacteriales</taxon>
        <taxon>Flavobacteriaceae</taxon>
    </lineage>
</organism>
<comment type="caution">
    <text evidence="1">The sequence shown here is derived from an EMBL/GenBank/DDBJ whole genome shotgun (WGS) entry which is preliminary data.</text>
</comment>